<dbReference type="OrthoDB" id="111411at2"/>
<dbReference type="InterPro" id="IPR013517">
    <property type="entry name" value="FG-GAP"/>
</dbReference>
<evidence type="ECO:0000256" key="2">
    <source>
        <dbReference type="SAM" id="SignalP"/>
    </source>
</evidence>
<dbReference type="SUPFAM" id="SSF69318">
    <property type="entry name" value="Integrin alpha N-terminal domain"/>
    <property type="match status" value="3"/>
</dbReference>
<dbReference type="InterPro" id="IPR013783">
    <property type="entry name" value="Ig-like_fold"/>
</dbReference>
<feature type="chain" id="PRO_5023126104" description="Bacterial Ig-like domain-containing protein" evidence="2">
    <location>
        <begin position="20"/>
        <end position="1447"/>
    </location>
</feature>
<dbReference type="Proteomes" id="UP000321820">
    <property type="component" value="Chromosome"/>
</dbReference>
<name>A0A5B9E4A2_9BACT</name>
<feature type="domain" description="Bacterial Ig-like" evidence="3">
    <location>
        <begin position="1000"/>
        <end position="1084"/>
    </location>
</feature>
<dbReference type="Pfam" id="PF16640">
    <property type="entry name" value="Big_3_5"/>
    <property type="match status" value="5"/>
</dbReference>
<reference evidence="4 5" key="1">
    <citation type="submission" date="2019-08" db="EMBL/GenBank/DDBJ databases">
        <title>Complete genome sequence of Terriglobus albidus strain ORNL.</title>
        <authorList>
            <person name="Podar M."/>
        </authorList>
    </citation>
    <scope>NUCLEOTIDE SEQUENCE [LARGE SCALE GENOMIC DNA]</scope>
    <source>
        <strain evidence="4 5">ORNL</strain>
    </source>
</reference>
<evidence type="ECO:0000313" key="4">
    <source>
        <dbReference type="EMBL" id="QEE26599.1"/>
    </source>
</evidence>
<dbReference type="PANTHER" id="PTHR44103">
    <property type="entry name" value="PROPROTEIN CONVERTASE P"/>
    <property type="match status" value="1"/>
</dbReference>
<dbReference type="RefSeq" id="WP_147645737.1">
    <property type="nucleotide sequence ID" value="NZ_CP042806.1"/>
</dbReference>
<keyword evidence="1 2" id="KW-0732">Signal</keyword>
<gene>
    <name evidence="4" type="ORF">FTW19_00400</name>
</gene>
<evidence type="ECO:0000313" key="5">
    <source>
        <dbReference type="Proteomes" id="UP000321820"/>
    </source>
</evidence>
<protein>
    <recommendedName>
        <fullName evidence="3">Bacterial Ig-like domain-containing protein</fullName>
    </recommendedName>
</protein>
<dbReference type="Pfam" id="PF13517">
    <property type="entry name" value="FG-GAP_3"/>
    <property type="match status" value="4"/>
</dbReference>
<keyword evidence="5" id="KW-1185">Reference proteome</keyword>
<organism evidence="4 5">
    <name type="scientific">Terriglobus albidus</name>
    <dbReference type="NCBI Taxonomy" id="1592106"/>
    <lineage>
        <taxon>Bacteria</taxon>
        <taxon>Pseudomonadati</taxon>
        <taxon>Acidobacteriota</taxon>
        <taxon>Terriglobia</taxon>
        <taxon>Terriglobales</taxon>
        <taxon>Acidobacteriaceae</taxon>
        <taxon>Terriglobus</taxon>
    </lineage>
</organism>
<dbReference type="Gene3D" id="2.60.40.10">
    <property type="entry name" value="Immunoglobulins"/>
    <property type="match status" value="5"/>
</dbReference>
<proteinExistence type="predicted"/>
<dbReference type="Gene3D" id="2.130.10.130">
    <property type="entry name" value="Integrin alpha, N-terminal"/>
    <property type="match status" value="5"/>
</dbReference>
<accession>A0A5B9E4A2</accession>
<feature type="domain" description="Bacterial Ig-like" evidence="3">
    <location>
        <begin position="1194"/>
        <end position="1280"/>
    </location>
</feature>
<feature type="signal peptide" evidence="2">
    <location>
        <begin position="1"/>
        <end position="19"/>
    </location>
</feature>
<feature type="domain" description="Bacterial Ig-like" evidence="3">
    <location>
        <begin position="898"/>
        <end position="990"/>
    </location>
</feature>
<dbReference type="EMBL" id="CP042806">
    <property type="protein sequence ID" value="QEE26599.1"/>
    <property type="molecule type" value="Genomic_DNA"/>
</dbReference>
<dbReference type="InterPro" id="IPR028994">
    <property type="entry name" value="Integrin_alpha_N"/>
</dbReference>
<dbReference type="KEGG" id="talb:FTW19_00400"/>
<sequence>MRFPRLFCLFLFLAVVATSSGETFRNPIKVALPATPYSFYHADLNNDGWEDLVYVVPSNGAAATSVDIHVLLNRNGSYVPAPTMSGLVDVGIGCALTDVDGDHFVDLTCVYGNTSLAQVALFRGQGDGTFAAPRPKSLGGVSVTYISKYEWLLPVGDMNGDGLSDLIFLDPNGPLFNGSWSLLTDRAGSFTRGSDVNSNSLLGAFFLDVNGDGIPDKLTSGPTVALGSRNGAFGASKTYGKDLSDTCAFGDIDGDGVPDAACFHTYAVNGDITGKWGLWLYKGHIDGSFDGTPYLKMDYGDQSNEYENYGTVGYPFAIADMNADGLPDVVTTGVDGESIFLQKTDRTLAEPRHFATRASDSIGGASAFGPFLIDVNRDGRPDLVGAHINSILYSLTQSDGMPLAPEAYEVTGVIGYTVTADFNGDGNPDLIAGGDNYLALSLGKGDGAFQPFTKITTGSVHFEGLYQNRMGNRLVNGDFNGDGKQDILAYGTVNTFFADTAYYYLQGNGDGTFRPPVPIQSDVYRSAGLPMYDQMVVADVNGDGRDDILRAPNNNDGKLYVLLSNGDGSFTTKISPVPQEYYNGGTFAWVESLPAVADLDGDGKADLAIGSHENLYVLHGNGDGTFALAKSLAIPQLYPNLTSRSVAIGDLDGDGKNDVVLLWGGFDFGGSPQTEPRTQTVVYYGDQRGSFSSAVVADTSATGAAYVLLGDLDHDGRPEIVEHAAGTLNGGIQLQVIHGTTARTFAAPVPYVAGQGLPRIHLVDLNHDGFPEIVASNGDYNGAANSVTVLMNLGNVPQVTGTVWGTPEPSTVGDPAELHVTLSPPGTVSLGGAVEFFVDGISVGTAPVSSNAAQIMASSVLTKGTHRLHAIWSGAQGYSSLEMDGVHAVVGLPTLLTLTNAPLSTQAGDNVHFTSVLSTTSTSAAGASGTVGYVLDGGSVIRTETLGGAGLPRTSAWDTASLPRGTHSITVTYSGDDNYAGSSATVSQTVEGIPQTMTLSVSPVTSFVGQGIVLMATLADARSCAVCVRSGSISFYDGTTLLGKANVGVNGVASLTTSFASAGSRTVHASFDGDDFRLPATADAAAQAQRADTTMKLASSKNPAYSGESITLTASLTNVPAAAPVNGGNIVFAVNGAPIGTAKTDASGKAVLPWILRTGTWTVTATFVQTANYNGSASTLSQGIDRSPTAITLTVSAPPVYQHAAVTLSAQVSALTGIPCTGQVQFLEGSTVLESVYVPVNGPGSIQTSTLPVGRHSITANYLGAAETDVSSSAVMTIDVLPWDFGLSSDPTATVLQTEHHLTFTATAQSIGNFSDTLSFTAENLPEHMTVNFTPQARFLSTGGTANVSVYLDTDDVIGFKSEVRGGRATTVVAWCLLAPGLLLLTRRRKKIMLPGIMILLVALGMSGCGNKYPASVTPGDYTIRIRATGRATGLSHVLELPVKVTR</sequence>
<evidence type="ECO:0000256" key="1">
    <source>
        <dbReference type="ARBA" id="ARBA00022729"/>
    </source>
</evidence>
<evidence type="ECO:0000259" key="3">
    <source>
        <dbReference type="Pfam" id="PF16640"/>
    </source>
</evidence>
<dbReference type="InterPro" id="IPR032109">
    <property type="entry name" value="Big_3_5"/>
</dbReference>
<feature type="domain" description="Bacterial Ig-like" evidence="3">
    <location>
        <begin position="806"/>
        <end position="880"/>
    </location>
</feature>
<dbReference type="PANTHER" id="PTHR44103:SF1">
    <property type="entry name" value="PROPROTEIN CONVERTASE P"/>
    <property type="match status" value="1"/>
</dbReference>
<feature type="domain" description="Bacterial Ig-like" evidence="3">
    <location>
        <begin position="1098"/>
        <end position="1179"/>
    </location>
</feature>